<sequence>MVCDITPRCHIRGASYVLEVTSAYEHGEVIPLTTSIGPGSWQIVLEATEARMTTSGRKGPRLLYAPPRVDGSFYLRPDATLAGFDLRLPLPSPELSWESADLDRDPHAWLRLGRREVRAPVSVMCAEIPGEHPYVKIVLETVFRSSALGLGHWPRWVTLRLFSEIRESQVRPFRH</sequence>
<dbReference type="Proteomes" id="UP000236732">
    <property type="component" value="Unassembled WGS sequence"/>
</dbReference>
<gene>
    <name evidence="1" type="ORF">SAMN05444920_1011178</name>
</gene>
<accession>A0A1H5WGX4</accession>
<protein>
    <submittedName>
        <fullName evidence="1">Uncharacterized protein</fullName>
    </submittedName>
</protein>
<proteinExistence type="predicted"/>
<dbReference type="EMBL" id="FNVT01000001">
    <property type="protein sequence ID" value="SEF98590.1"/>
    <property type="molecule type" value="Genomic_DNA"/>
</dbReference>
<keyword evidence="2" id="KW-1185">Reference proteome</keyword>
<reference evidence="1 2" key="1">
    <citation type="submission" date="2016-10" db="EMBL/GenBank/DDBJ databases">
        <authorList>
            <person name="de Groot N.N."/>
        </authorList>
    </citation>
    <scope>NUCLEOTIDE SEQUENCE [LARGE SCALE GENOMIC DNA]</scope>
    <source>
        <strain evidence="1 2">CGMCC 4.7037</strain>
    </source>
</reference>
<evidence type="ECO:0000313" key="1">
    <source>
        <dbReference type="EMBL" id="SEF98590.1"/>
    </source>
</evidence>
<name>A0A1H5WGX4_9ACTN</name>
<evidence type="ECO:0000313" key="2">
    <source>
        <dbReference type="Proteomes" id="UP000236732"/>
    </source>
</evidence>
<organism evidence="1 2">
    <name type="scientific">Nonomuraea solani</name>
    <dbReference type="NCBI Taxonomy" id="1144553"/>
    <lineage>
        <taxon>Bacteria</taxon>
        <taxon>Bacillati</taxon>
        <taxon>Actinomycetota</taxon>
        <taxon>Actinomycetes</taxon>
        <taxon>Streptosporangiales</taxon>
        <taxon>Streptosporangiaceae</taxon>
        <taxon>Nonomuraea</taxon>
    </lineage>
</organism>
<dbReference type="AlphaFoldDB" id="A0A1H5WGX4"/>